<gene>
    <name evidence="4" type="ORF">P43SY_002155</name>
</gene>
<sequence>MPPQVRENRLFMGNPGTGKSTLINCLVGESVFQSGLSWGGGLTKEYQKYVVGDIAYMDTPGLADRTIVQQAAKAITKALSEPGNYKLFFMVRLQNGRVQSEDLTTVERVLDSIDVPDIKFSILINNLGKRQFDTMMNFGAEFKQVAALINHGKYSTPYIFFIPTFKALEERDNQVIELPAEVVEFMESRAPIMHIPRGAASSINTDSFEAQARQLRDMLETLRSDNARMMDLLVRMQQRHGDAIEREREYYRRMAERQQREAAATRSFYMSQQQRMLEYMSQQQRSDDCVLM</sequence>
<comment type="caution">
    <text evidence="4">The sequence shown here is derived from an EMBL/GenBank/DDBJ whole genome shotgun (WGS) entry which is preliminary data.</text>
</comment>
<evidence type="ECO:0000256" key="1">
    <source>
        <dbReference type="ARBA" id="ARBA00022741"/>
    </source>
</evidence>
<organism evidence="4 5">
    <name type="scientific">Pythium insidiosum</name>
    <name type="common">Pythiosis disease agent</name>
    <dbReference type="NCBI Taxonomy" id="114742"/>
    <lineage>
        <taxon>Eukaryota</taxon>
        <taxon>Sar</taxon>
        <taxon>Stramenopiles</taxon>
        <taxon>Oomycota</taxon>
        <taxon>Peronosporomycetes</taxon>
        <taxon>Pythiales</taxon>
        <taxon>Pythiaceae</taxon>
        <taxon>Pythium</taxon>
    </lineage>
</organism>
<dbReference type="InterPro" id="IPR006703">
    <property type="entry name" value="G_AIG1"/>
</dbReference>
<dbReference type="SUPFAM" id="SSF52540">
    <property type="entry name" value="P-loop containing nucleoside triphosphate hydrolases"/>
    <property type="match status" value="1"/>
</dbReference>
<reference evidence="4" key="1">
    <citation type="submission" date="2021-12" db="EMBL/GenBank/DDBJ databases">
        <title>Prjna785345.</title>
        <authorList>
            <person name="Rujirawat T."/>
            <person name="Krajaejun T."/>
        </authorList>
    </citation>
    <scope>NUCLEOTIDE SEQUENCE</scope>
    <source>
        <strain evidence="4">Pi057C3</strain>
    </source>
</reference>
<keyword evidence="1" id="KW-0547">Nucleotide-binding</keyword>
<evidence type="ECO:0000259" key="3">
    <source>
        <dbReference type="Pfam" id="PF04548"/>
    </source>
</evidence>
<dbReference type="InterPro" id="IPR027417">
    <property type="entry name" value="P-loop_NTPase"/>
</dbReference>
<name>A0AAD5LCB6_PYTIN</name>
<dbReference type="Proteomes" id="UP001209570">
    <property type="component" value="Unassembled WGS sequence"/>
</dbReference>
<evidence type="ECO:0000313" key="5">
    <source>
        <dbReference type="Proteomes" id="UP001209570"/>
    </source>
</evidence>
<evidence type="ECO:0000313" key="4">
    <source>
        <dbReference type="EMBL" id="KAJ0395002.1"/>
    </source>
</evidence>
<dbReference type="EMBL" id="JAKCXM010000369">
    <property type="protein sequence ID" value="KAJ0395002.1"/>
    <property type="molecule type" value="Genomic_DNA"/>
</dbReference>
<feature type="domain" description="AIG1-type G" evidence="3">
    <location>
        <begin position="10"/>
        <end position="134"/>
    </location>
</feature>
<feature type="coiled-coil region" evidence="2">
    <location>
        <begin position="205"/>
        <end position="239"/>
    </location>
</feature>
<dbReference type="GO" id="GO:0005525">
    <property type="term" value="F:GTP binding"/>
    <property type="evidence" value="ECO:0007669"/>
    <property type="project" value="InterPro"/>
</dbReference>
<keyword evidence="2" id="KW-0175">Coiled coil</keyword>
<dbReference type="Gene3D" id="3.40.50.300">
    <property type="entry name" value="P-loop containing nucleotide triphosphate hydrolases"/>
    <property type="match status" value="1"/>
</dbReference>
<evidence type="ECO:0000256" key="2">
    <source>
        <dbReference type="SAM" id="Coils"/>
    </source>
</evidence>
<proteinExistence type="predicted"/>
<protein>
    <recommendedName>
        <fullName evidence="3">AIG1-type G domain-containing protein</fullName>
    </recommendedName>
</protein>
<accession>A0AAD5LCB6</accession>
<dbReference type="AlphaFoldDB" id="A0AAD5LCB6"/>
<keyword evidence="5" id="KW-1185">Reference proteome</keyword>
<dbReference type="Pfam" id="PF04548">
    <property type="entry name" value="AIG1"/>
    <property type="match status" value="1"/>
</dbReference>